<evidence type="ECO:0000256" key="1">
    <source>
        <dbReference type="SAM" id="MobiDB-lite"/>
    </source>
</evidence>
<keyword evidence="3" id="KW-0540">Nuclease</keyword>
<evidence type="ECO:0000259" key="2">
    <source>
        <dbReference type="Pfam" id="PF13930"/>
    </source>
</evidence>
<feature type="region of interest" description="Disordered" evidence="1">
    <location>
        <begin position="158"/>
        <end position="193"/>
    </location>
</feature>
<dbReference type="GO" id="GO:0004519">
    <property type="term" value="F:endonuclease activity"/>
    <property type="evidence" value="ECO:0007669"/>
    <property type="project" value="UniProtKB-KW"/>
</dbReference>
<comment type="caution">
    <text evidence="3">The sequence shown here is derived from an EMBL/GenBank/DDBJ whole genome shotgun (WGS) entry which is preliminary data.</text>
</comment>
<keyword evidence="3" id="KW-0378">Hydrolase</keyword>
<proteinExistence type="predicted"/>
<feature type="region of interest" description="Disordered" evidence="1">
    <location>
        <begin position="355"/>
        <end position="378"/>
    </location>
</feature>
<dbReference type="EMBL" id="JAUOPB010000009">
    <property type="protein sequence ID" value="MDO6423409.1"/>
    <property type="molecule type" value="Genomic_DNA"/>
</dbReference>
<dbReference type="InterPro" id="IPR044927">
    <property type="entry name" value="Endonuclea_NS_2"/>
</dbReference>
<name>A0AAW7XAN1_9GAMM</name>
<dbReference type="CDD" id="cd14737">
    <property type="entry name" value="PAAR_1"/>
    <property type="match status" value="1"/>
</dbReference>
<protein>
    <submittedName>
        <fullName evidence="3">DNA/RNA non-specific endonuclease</fullName>
    </submittedName>
</protein>
<gene>
    <name evidence="3" type="ORF">Q4521_13090</name>
</gene>
<evidence type="ECO:0000313" key="3">
    <source>
        <dbReference type="EMBL" id="MDO6423409.1"/>
    </source>
</evidence>
<feature type="region of interest" description="Disordered" evidence="1">
    <location>
        <begin position="1"/>
        <end position="24"/>
    </location>
</feature>
<reference evidence="3" key="1">
    <citation type="submission" date="2023-07" db="EMBL/GenBank/DDBJ databases">
        <title>Genome content predicts the carbon catabolic preferences of heterotrophic bacteria.</title>
        <authorList>
            <person name="Gralka M."/>
        </authorList>
    </citation>
    <scope>NUCLEOTIDE SEQUENCE</scope>
    <source>
        <strain evidence="3">I3M17_2</strain>
    </source>
</reference>
<dbReference type="AlphaFoldDB" id="A0AAW7XAN1"/>
<dbReference type="Proteomes" id="UP001169760">
    <property type="component" value="Unassembled WGS sequence"/>
</dbReference>
<dbReference type="Pfam" id="PF05488">
    <property type="entry name" value="PAAR_motif"/>
    <property type="match status" value="1"/>
</dbReference>
<dbReference type="InterPro" id="IPR008727">
    <property type="entry name" value="PAAR_motif"/>
</dbReference>
<organism evidence="3 4">
    <name type="scientific">Saccharophagus degradans</name>
    <dbReference type="NCBI Taxonomy" id="86304"/>
    <lineage>
        <taxon>Bacteria</taxon>
        <taxon>Pseudomonadati</taxon>
        <taxon>Pseudomonadota</taxon>
        <taxon>Gammaproteobacteria</taxon>
        <taxon>Cellvibrionales</taxon>
        <taxon>Cellvibrionaceae</taxon>
        <taxon>Saccharophagus</taxon>
    </lineage>
</organism>
<evidence type="ECO:0000313" key="4">
    <source>
        <dbReference type="Proteomes" id="UP001169760"/>
    </source>
</evidence>
<sequence>MAAKPAARLGDIDTGHPPSPPTPIITGSANVLINSRPAARKGDMLAPHHPGIRTITSGSSTVTINGKNAARVGDSVNCGGRLLMGSPTVFIGNGSGSGSGNVVISEAEINDKWKIFEDSINNLNAPKLSDYDRQVMEADIAVKYRGEAGGTQAWQEYFTNNSDASPSPNASQLEKDGHAQAQKLRQQEAHEDAASNRYQKAWLLDYARSNDDDILAKHSEFLDEQIEDPQTTLEQLTQARAAENKTANKVLGNMPPDEQTVLKAKMDAAAKQAQETHRNGTDGTTKPVLHVNAGQKSTKKGQKGTWNPELEKLQPNTIYDVTVVHDGQPVLYSYETDHLSRVVRVQGSLALSIAETPKDRDKNHRNPRTQRKYGGPVKEYDGGHLIATLFQGPAEKVNLVPQLAEQNRHGDWRAMERDWAHKLSQNKSIDVEIQISYNDDSQTPSMIKTLSKIDGKNSRPLKFENK</sequence>
<accession>A0AAW7XAN1</accession>
<feature type="compositionally biased region" description="Low complexity" evidence="1">
    <location>
        <begin position="160"/>
        <end position="171"/>
    </location>
</feature>
<keyword evidence="3" id="KW-0255">Endonuclease</keyword>
<feature type="region of interest" description="Disordered" evidence="1">
    <location>
        <begin position="273"/>
        <end position="305"/>
    </location>
</feature>
<dbReference type="Gene3D" id="2.60.200.60">
    <property type="match status" value="1"/>
</dbReference>
<dbReference type="Pfam" id="PF13930">
    <property type="entry name" value="Endonuclea_NS_2"/>
    <property type="match status" value="1"/>
</dbReference>
<feature type="domain" description="Type VII secretion system protein EssD-like" evidence="2">
    <location>
        <begin position="315"/>
        <end position="455"/>
    </location>
</feature>
<dbReference type="RefSeq" id="WP_303493094.1">
    <property type="nucleotide sequence ID" value="NZ_JAUOPB010000009.1"/>
</dbReference>